<evidence type="ECO:0000256" key="6">
    <source>
        <dbReference type="ARBA" id="ARBA00022842"/>
    </source>
</evidence>
<protein>
    <recommendedName>
        <fullName evidence="8">Ribonuclease VapC</fullName>
        <shortName evidence="8">RNase VapC</shortName>
        <ecNumber evidence="8">3.1.-.-</ecNumber>
    </recommendedName>
    <alternativeName>
        <fullName evidence="8">Toxin VapC</fullName>
    </alternativeName>
</protein>
<dbReference type="EMBL" id="JBHSXX010000001">
    <property type="protein sequence ID" value="MFC6870050.1"/>
    <property type="molecule type" value="Genomic_DNA"/>
</dbReference>
<accession>A0ABW2C6C1</accession>
<comment type="function">
    <text evidence="8">Toxic component of a toxin-antitoxin (TA) system. An RNase.</text>
</comment>
<evidence type="ECO:0000256" key="1">
    <source>
        <dbReference type="ARBA" id="ARBA00001946"/>
    </source>
</evidence>
<dbReference type="Gene3D" id="3.40.50.1010">
    <property type="entry name" value="5'-nuclease"/>
    <property type="match status" value="1"/>
</dbReference>
<feature type="domain" description="PIN" evidence="9">
    <location>
        <begin position="2"/>
        <end position="128"/>
    </location>
</feature>
<proteinExistence type="inferred from homology"/>
<keyword evidence="4 8" id="KW-0479">Metal-binding</keyword>
<feature type="binding site" evidence="8">
    <location>
        <position position="104"/>
    </location>
    <ligand>
        <name>Mg(2+)</name>
        <dbReference type="ChEBI" id="CHEBI:18420"/>
    </ligand>
</feature>
<evidence type="ECO:0000256" key="5">
    <source>
        <dbReference type="ARBA" id="ARBA00022801"/>
    </source>
</evidence>
<keyword evidence="6 8" id="KW-0460">Magnesium</keyword>
<keyword evidence="2 8" id="KW-1277">Toxin-antitoxin system</keyword>
<keyword evidence="11" id="KW-1185">Reference proteome</keyword>
<dbReference type="PANTHER" id="PTHR33653">
    <property type="entry name" value="RIBONUCLEASE VAPC2"/>
    <property type="match status" value="1"/>
</dbReference>
<comment type="caution">
    <text evidence="10">The sequence shown here is derived from an EMBL/GenBank/DDBJ whole genome shotgun (WGS) entry which is preliminary data.</text>
</comment>
<keyword evidence="3 8" id="KW-0540">Nuclease</keyword>
<evidence type="ECO:0000256" key="7">
    <source>
        <dbReference type="ARBA" id="ARBA00038093"/>
    </source>
</evidence>
<dbReference type="Proteomes" id="UP001596337">
    <property type="component" value="Unassembled WGS sequence"/>
</dbReference>
<evidence type="ECO:0000313" key="11">
    <source>
        <dbReference type="Proteomes" id="UP001596337"/>
    </source>
</evidence>
<gene>
    <name evidence="8" type="primary">vapC</name>
    <name evidence="10" type="ORF">ACFQGD_23180</name>
</gene>
<name>A0ABW2C6C1_9PSEU</name>
<feature type="binding site" evidence="8">
    <location>
        <position position="5"/>
    </location>
    <ligand>
        <name>Mg(2+)</name>
        <dbReference type="ChEBI" id="CHEBI:18420"/>
    </ligand>
</feature>
<evidence type="ECO:0000256" key="8">
    <source>
        <dbReference type="HAMAP-Rule" id="MF_00265"/>
    </source>
</evidence>
<dbReference type="CDD" id="cd18731">
    <property type="entry name" value="PIN_NgFitB-like"/>
    <property type="match status" value="1"/>
</dbReference>
<dbReference type="HAMAP" id="MF_00265">
    <property type="entry name" value="VapC_Nob1"/>
    <property type="match status" value="1"/>
</dbReference>
<dbReference type="InterPro" id="IPR029060">
    <property type="entry name" value="PIN-like_dom_sf"/>
</dbReference>
<keyword evidence="8" id="KW-0800">Toxin</keyword>
<dbReference type="EC" id="3.1.-.-" evidence="8"/>
<comment type="similarity">
    <text evidence="7 8">Belongs to the PINc/VapC protein family.</text>
</comment>
<keyword evidence="5 8" id="KW-0378">Hydrolase</keyword>
<evidence type="ECO:0000313" key="10">
    <source>
        <dbReference type="EMBL" id="MFC6870050.1"/>
    </source>
</evidence>
<comment type="cofactor">
    <cofactor evidence="1 8">
        <name>Mg(2+)</name>
        <dbReference type="ChEBI" id="CHEBI:18420"/>
    </cofactor>
</comment>
<dbReference type="SUPFAM" id="SSF88723">
    <property type="entry name" value="PIN domain-like"/>
    <property type="match status" value="1"/>
</dbReference>
<evidence type="ECO:0000256" key="2">
    <source>
        <dbReference type="ARBA" id="ARBA00022649"/>
    </source>
</evidence>
<reference evidence="11" key="1">
    <citation type="journal article" date="2019" name="Int. J. Syst. Evol. Microbiol.">
        <title>The Global Catalogue of Microorganisms (GCM) 10K type strain sequencing project: providing services to taxonomists for standard genome sequencing and annotation.</title>
        <authorList>
            <consortium name="The Broad Institute Genomics Platform"/>
            <consortium name="The Broad Institute Genome Sequencing Center for Infectious Disease"/>
            <person name="Wu L."/>
            <person name="Ma J."/>
        </authorList>
    </citation>
    <scope>NUCLEOTIDE SEQUENCE [LARGE SCALE GENOMIC DNA]</scope>
    <source>
        <strain evidence="11">KCTC 32255</strain>
    </source>
</reference>
<dbReference type="InterPro" id="IPR002716">
    <property type="entry name" value="PIN_dom"/>
</dbReference>
<dbReference type="Pfam" id="PF01850">
    <property type="entry name" value="PIN"/>
    <property type="match status" value="1"/>
</dbReference>
<evidence type="ECO:0000256" key="3">
    <source>
        <dbReference type="ARBA" id="ARBA00022722"/>
    </source>
</evidence>
<evidence type="ECO:0000256" key="4">
    <source>
        <dbReference type="ARBA" id="ARBA00022723"/>
    </source>
</evidence>
<evidence type="ECO:0000259" key="9">
    <source>
        <dbReference type="Pfam" id="PF01850"/>
    </source>
</evidence>
<sequence length="144" mass="16035">MIVLDTNVVFELMRQEPNVAVVDWVDQLPLETAFITAVTAAELRYGVARLPDGTRKKVLTTKVDELIADDFDDQVLPFDTDAASYYADIAAFRERQGHPISMADAQIAAISRLYDARLATRNVKAFDDTGIPVTNPWDVPPDRP</sequence>
<dbReference type="RefSeq" id="WP_345394144.1">
    <property type="nucleotide sequence ID" value="NZ_BAABLA010000021.1"/>
</dbReference>
<dbReference type="InterPro" id="IPR050556">
    <property type="entry name" value="Type_II_TA_system_RNase"/>
</dbReference>
<dbReference type="PANTHER" id="PTHR33653:SF1">
    <property type="entry name" value="RIBONUCLEASE VAPC2"/>
    <property type="match status" value="1"/>
</dbReference>
<organism evidence="10 11">
    <name type="scientific">Haloechinothrix salitolerans</name>
    <dbReference type="NCBI Taxonomy" id="926830"/>
    <lineage>
        <taxon>Bacteria</taxon>
        <taxon>Bacillati</taxon>
        <taxon>Actinomycetota</taxon>
        <taxon>Actinomycetes</taxon>
        <taxon>Pseudonocardiales</taxon>
        <taxon>Pseudonocardiaceae</taxon>
        <taxon>Haloechinothrix</taxon>
    </lineage>
</organism>
<dbReference type="InterPro" id="IPR022907">
    <property type="entry name" value="VapC_family"/>
</dbReference>